<accession>A0ABX4SMR1</accession>
<dbReference type="EMBL" id="PJRT01000032">
    <property type="protein sequence ID" value="PLR20371.1"/>
    <property type="molecule type" value="Genomic_DNA"/>
</dbReference>
<reference evidence="2" key="1">
    <citation type="submission" date="2017-12" db="EMBL/GenBank/DDBJ databases">
        <title>The genome sequence of Pantoea sp. 596.</title>
        <authorList>
            <person name="Gao J."/>
            <person name="Mao X."/>
            <person name="Sun J."/>
        </authorList>
    </citation>
    <scope>NUCLEOTIDE SEQUENCE [LARGE SCALE GENOMIC DNA]</scope>
    <source>
        <strain evidence="2">596</strain>
    </source>
</reference>
<protein>
    <submittedName>
        <fullName evidence="1">Single-stranded DNA-binding protein</fullName>
    </submittedName>
</protein>
<evidence type="ECO:0000313" key="2">
    <source>
        <dbReference type="Proteomes" id="UP000234296"/>
    </source>
</evidence>
<organism evidence="1 2">
    <name type="scientific">Pantoea endophytica</name>
    <dbReference type="NCBI Taxonomy" id="92488"/>
    <lineage>
        <taxon>Bacteria</taxon>
        <taxon>Pseudomonadati</taxon>
        <taxon>Pseudomonadota</taxon>
        <taxon>Gammaproteobacteria</taxon>
        <taxon>Enterobacterales</taxon>
        <taxon>Erwiniaceae</taxon>
        <taxon>Pantoea</taxon>
    </lineage>
</organism>
<comment type="caution">
    <text evidence="1">The sequence shown here is derived from an EMBL/GenBank/DDBJ whole genome shotgun (WGS) entry which is preliminary data.</text>
</comment>
<dbReference type="GO" id="GO:0003677">
    <property type="term" value="F:DNA binding"/>
    <property type="evidence" value="ECO:0007669"/>
    <property type="project" value="UniProtKB-KW"/>
</dbReference>
<proteinExistence type="predicted"/>
<dbReference type="Pfam" id="PF04404">
    <property type="entry name" value="ERF"/>
    <property type="match status" value="1"/>
</dbReference>
<evidence type="ECO:0000313" key="1">
    <source>
        <dbReference type="EMBL" id="PLR20371.1"/>
    </source>
</evidence>
<dbReference type="InterPro" id="IPR007499">
    <property type="entry name" value="ERF_bacteria_virus"/>
</dbReference>
<sequence>MSVYKAISAVAKEMAEKGISKDRKNVQQNFQFRGIDQVYNALAPMLAKHGLVILPRITERTVTERTTQKGGVLFYVVVKAEFDFVATEDGSIHTVTTYGEAMDSGDKATNKAMSIAYKYAAFQAFCIPTEETAVDPDAEVHHVAPQQKAKPAPDAALAAFTEAAMKKSTLEDLKQAFGEAWQMLDGTPEQKKAKEVYDIRKSELEGAAA</sequence>
<keyword evidence="2" id="KW-1185">Reference proteome</keyword>
<keyword evidence="1" id="KW-0238">DNA-binding</keyword>
<gene>
    <name evidence="1" type="ORF">PZBJ_20170</name>
</gene>
<dbReference type="RefSeq" id="WP_101763970.1">
    <property type="nucleotide sequence ID" value="NZ_PJRT01000032.1"/>
</dbReference>
<name>A0ABX4SMR1_9GAMM</name>
<dbReference type="Proteomes" id="UP000234296">
    <property type="component" value="Unassembled WGS sequence"/>
</dbReference>